<keyword evidence="4" id="KW-1185">Reference proteome</keyword>
<protein>
    <recommendedName>
        <fullName evidence="2">F-box domain-containing protein</fullName>
    </recommendedName>
</protein>
<dbReference type="Gene3D" id="3.80.10.10">
    <property type="entry name" value="Ribonuclease Inhibitor"/>
    <property type="match status" value="1"/>
</dbReference>
<dbReference type="Pfam" id="PF00646">
    <property type="entry name" value="F-box"/>
    <property type="match status" value="1"/>
</dbReference>
<gene>
    <name evidence="3" type="ORF">QYE76_053872</name>
</gene>
<dbReference type="Proteomes" id="UP001231189">
    <property type="component" value="Unassembled WGS sequence"/>
</dbReference>
<organism evidence="3 4">
    <name type="scientific">Lolium multiflorum</name>
    <name type="common">Italian ryegrass</name>
    <name type="synonym">Lolium perenne subsp. multiflorum</name>
    <dbReference type="NCBI Taxonomy" id="4521"/>
    <lineage>
        <taxon>Eukaryota</taxon>
        <taxon>Viridiplantae</taxon>
        <taxon>Streptophyta</taxon>
        <taxon>Embryophyta</taxon>
        <taxon>Tracheophyta</taxon>
        <taxon>Spermatophyta</taxon>
        <taxon>Magnoliopsida</taxon>
        <taxon>Liliopsida</taxon>
        <taxon>Poales</taxon>
        <taxon>Poaceae</taxon>
        <taxon>BOP clade</taxon>
        <taxon>Pooideae</taxon>
        <taxon>Poodae</taxon>
        <taxon>Poeae</taxon>
        <taxon>Poeae Chloroplast Group 2 (Poeae type)</taxon>
        <taxon>Loliodinae</taxon>
        <taxon>Loliinae</taxon>
        <taxon>Lolium</taxon>
    </lineage>
</organism>
<dbReference type="PROSITE" id="PS50181">
    <property type="entry name" value="FBOX"/>
    <property type="match status" value="1"/>
</dbReference>
<feature type="region of interest" description="Disordered" evidence="1">
    <location>
        <begin position="447"/>
        <end position="472"/>
    </location>
</feature>
<evidence type="ECO:0000313" key="4">
    <source>
        <dbReference type="Proteomes" id="UP001231189"/>
    </source>
</evidence>
<reference evidence="3" key="1">
    <citation type="submission" date="2023-07" db="EMBL/GenBank/DDBJ databases">
        <title>A chromosome-level genome assembly of Lolium multiflorum.</title>
        <authorList>
            <person name="Chen Y."/>
            <person name="Copetti D."/>
            <person name="Kolliker R."/>
            <person name="Studer B."/>
        </authorList>
    </citation>
    <scope>NUCLEOTIDE SEQUENCE</scope>
    <source>
        <strain evidence="3">02402/16</strain>
        <tissue evidence="3">Leaf</tissue>
    </source>
</reference>
<dbReference type="InterPro" id="IPR032675">
    <property type="entry name" value="LRR_dom_sf"/>
</dbReference>
<proteinExistence type="predicted"/>
<evidence type="ECO:0000313" key="3">
    <source>
        <dbReference type="EMBL" id="KAK1665713.1"/>
    </source>
</evidence>
<dbReference type="AlphaFoldDB" id="A0AAD8SWM0"/>
<dbReference type="EMBL" id="JAUUTY010000003">
    <property type="protein sequence ID" value="KAK1665713.1"/>
    <property type="molecule type" value="Genomic_DNA"/>
</dbReference>
<dbReference type="InterPro" id="IPR053781">
    <property type="entry name" value="F-box_AtFBL13-like"/>
</dbReference>
<dbReference type="SUPFAM" id="SSF52047">
    <property type="entry name" value="RNI-like"/>
    <property type="match status" value="1"/>
</dbReference>
<name>A0AAD8SWM0_LOLMU</name>
<dbReference type="InterPro" id="IPR001810">
    <property type="entry name" value="F-box_dom"/>
</dbReference>
<dbReference type="PANTHER" id="PTHR34223:SF35">
    <property type="entry name" value="F-BOX DOMAIN-CONTAINING PROTEIN"/>
    <property type="match status" value="1"/>
</dbReference>
<evidence type="ECO:0000259" key="2">
    <source>
        <dbReference type="PROSITE" id="PS50181"/>
    </source>
</evidence>
<dbReference type="SUPFAM" id="SSF81383">
    <property type="entry name" value="F-box domain"/>
    <property type="match status" value="1"/>
</dbReference>
<dbReference type="Gene3D" id="1.20.1280.50">
    <property type="match status" value="1"/>
</dbReference>
<sequence length="487" mass="55315">METVPSASHAGRDRLSDLPDCLLHSVLSSLGSRQVVQTSLLSRRWRHLWRSVPCLDVDQRDFILEESEPEAPGFGASAADREVYSKALNESLVREVQRQRRFEDFADVVILLHGVCPLDAYRLRVVDPDLRTDWHRWIRRGLARLPAELLLDFPYYEGPLFCFFDFASGGAGALPLASRLRRLHLSGLTLAEKFAEELRSEFTVLEDLELVNCECHYRFGHHIASRSLKRLHIRGSYNYNCMNTLGSLAVPALVSLNLDKVPLPAIEGELQFLDVASVTEPNMYAEEYRNHVLKSLRNAKVLQLRSFTTMGLLEGEPEEFREFHNLRTLILIECNIGDRCQVLWYVLQNVPNLETLVLQDCEISGHCCGESASSCRGTAFRGCKNLKSIQVKYKDHHVPHVLVAVLTQIAKDVVKADGGKTHYVGWLDWMSRVVSCTSLRQPVVAEPDNSLSDEEHESRVRKRRARKKHARDCAIKAGRRAANLARR</sequence>
<accession>A0AAD8SWM0</accession>
<dbReference type="PANTHER" id="PTHR34223">
    <property type="entry name" value="OS11G0201299 PROTEIN"/>
    <property type="match status" value="1"/>
</dbReference>
<evidence type="ECO:0000256" key="1">
    <source>
        <dbReference type="SAM" id="MobiDB-lite"/>
    </source>
</evidence>
<feature type="compositionally biased region" description="Basic residues" evidence="1">
    <location>
        <begin position="459"/>
        <end position="470"/>
    </location>
</feature>
<dbReference type="InterPro" id="IPR036047">
    <property type="entry name" value="F-box-like_dom_sf"/>
</dbReference>
<feature type="domain" description="F-box" evidence="2">
    <location>
        <begin position="12"/>
        <end position="48"/>
    </location>
</feature>
<dbReference type="CDD" id="cd22160">
    <property type="entry name" value="F-box_AtFBL13-like"/>
    <property type="match status" value="1"/>
</dbReference>
<dbReference type="InterPro" id="IPR053197">
    <property type="entry name" value="F-box_SCFL_complex_component"/>
</dbReference>
<comment type="caution">
    <text evidence="3">The sequence shown here is derived from an EMBL/GenBank/DDBJ whole genome shotgun (WGS) entry which is preliminary data.</text>
</comment>